<comment type="caution">
    <text evidence="2">The sequence shown here is derived from an EMBL/GenBank/DDBJ whole genome shotgun (WGS) entry which is preliminary data.</text>
</comment>
<feature type="region of interest" description="Disordered" evidence="1">
    <location>
        <begin position="224"/>
        <end position="251"/>
    </location>
</feature>
<feature type="compositionally biased region" description="Acidic residues" evidence="1">
    <location>
        <begin position="230"/>
        <end position="251"/>
    </location>
</feature>
<sequence>MSSKFTQVFNTLAPEAQQLLVEKHLAGLLDVMPKSRRKEVISAATRLQTRYKNAPKLDLRGKRKQINDLLDDLGRDAKVSFIKERSNREELLSELVDSLVSWLNDIWISVYEYNVNFLVAHSCLLFVADALAQLADSSTLGGCKCSVMNLPVEFALKDKHGKIVKQFAVMGPQNINRVLLWIWRDLFVCLFAKGSQRDRGKVPDCLEDIQSILGDNALQRLLYGGKPAHDDDEDEDEDEEGSEDEEDFDDDLFGDYSCVDDDSEYDSDENERCSCNFHASYWPESLNRQRIPLRDCIETHLFTIFRQSPSVRLHHTLLAISGNLQATEARISTLLSDIAGDSPDTLIAALDIHLSNGDLSKISSLLESYMYLIRPRDSVTLQYAVATLDGTSYSRQALRILEKELQDSLNAIHSNIRSCFAHIEEEPNKKELAEILNLRAGTPARKTRIEHWVEQVLTTSSGPMHPLAFTAMMMGLPMLPGVDEGDDADILNYVDLDQNDPDLDDLREEFRPNLKLRFDGWVHLGETMKGGSPILARLYANAIEKMPYLRGNDIISEMVSRLRDRPNKNHILEALSNLSSFTKRQPNSHQYIFKYSDVRTRTSPNIDSVNSFSAGYTNSVFLVWTTAPSHGPPTPLPFPFPPVPGGMEDVD</sequence>
<protein>
    <submittedName>
        <fullName evidence="2">Uncharacterized protein</fullName>
    </submittedName>
</protein>
<name>A0A8S0VTW1_CYCAE</name>
<organism evidence="2 3">
    <name type="scientific">Cyclocybe aegerita</name>
    <name type="common">Black poplar mushroom</name>
    <name type="synonym">Agrocybe aegerita</name>
    <dbReference type="NCBI Taxonomy" id="1973307"/>
    <lineage>
        <taxon>Eukaryota</taxon>
        <taxon>Fungi</taxon>
        <taxon>Dikarya</taxon>
        <taxon>Basidiomycota</taxon>
        <taxon>Agaricomycotina</taxon>
        <taxon>Agaricomycetes</taxon>
        <taxon>Agaricomycetidae</taxon>
        <taxon>Agaricales</taxon>
        <taxon>Agaricineae</taxon>
        <taxon>Bolbitiaceae</taxon>
        <taxon>Cyclocybe</taxon>
    </lineage>
</organism>
<gene>
    <name evidence="2" type="ORF">AAE3_LOCUS11381</name>
</gene>
<dbReference type="AlphaFoldDB" id="A0A8S0VTW1"/>
<dbReference type="EMBL" id="CACVBS010000075">
    <property type="protein sequence ID" value="CAA7269169.1"/>
    <property type="molecule type" value="Genomic_DNA"/>
</dbReference>
<accession>A0A8S0VTW1</accession>
<reference evidence="2 3" key="1">
    <citation type="submission" date="2020-01" db="EMBL/GenBank/DDBJ databases">
        <authorList>
            <person name="Gupta K D."/>
        </authorList>
    </citation>
    <scope>NUCLEOTIDE SEQUENCE [LARGE SCALE GENOMIC DNA]</scope>
</reference>
<proteinExistence type="predicted"/>
<evidence type="ECO:0000313" key="2">
    <source>
        <dbReference type="EMBL" id="CAA7269169.1"/>
    </source>
</evidence>
<dbReference type="Proteomes" id="UP000467700">
    <property type="component" value="Unassembled WGS sequence"/>
</dbReference>
<evidence type="ECO:0000313" key="3">
    <source>
        <dbReference type="Proteomes" id="UP000467700"/>
    </source>
</evidence>
<keyword evidence="3" id="KW-1185">Reference proteome</keyword>
<dbReference type="OrthoDB" id="2742205at2759"/>
<evidence type="ECO:0000256" key="1">
    <source>
        <dbReference type="SAM" id="MobiDB-lite"/>
    </source>
</evidence>